<proteinExistence type="predicted"/>
<organism evidence="1 2">
    <name type="scientific">Diplodia corticola</name>
    <dbReference type="NCBI Taxonomy" id="236234"/>
    <lineage>
        <taxon>Eukaryota</taxon>
        <taxon>Fungi</taxon>
        <taxon>Dikarya</taxon>
        <taxon>Ascomycota</taxon>
        <taxon>Pezizomycotina</taxon>
        <taxon>Dothideomycetes</taxon>
        <taxon>Dothideomycetes incertae sedis</taxon>
        <taxon>Botryosphaeriales</taxon>
        <taxon>Botryosphaeriaceae</taxon>
        <taxon>Diplodia</taxon>
    </lineage>
</organism>
<sequence length="396" mass="44328">MASDDNPPEAPLALQLQQWCGFGSDIFQLNKLHLPCWGARIQITTFDSERTVIFACNAPVHHHSDTTPTRTHHYQKLDLVGALRCGLLELVDQTTQEIVHLPPEEGESVVDEPVVGCVEIPPQENPRDGQKTIALGPDHTAPIWKAVLQPNKTYSVRFSKSGGDAWCYYPDSPDRRLPVLREPGETHFTVYADPPAPTCSATLSVEPSVCHNSGSPPFKFVTTVTLDPSDAFDGPVTVDMYGTSFNSGDLNGRSRLSENYGAITSVGELVRCVDVETGVEVDFPYVNLCWFDNAHLEFPDDDFFVELWPGRPWRHEYTVELHGRSSIGGLEHLVAGKRYKAELNADVFGKWMYGRKEDLLKGTRQEKEERWESGPRGRPRILLTQVNEPVEFDVVE</sequence>
<name>A0A1J9RMC9_9PEZI</name>
<dbReference type="EMBL" id="MNUE01000075">
    <property type="protein sequence ID" value="OJD29663.1"/>
    <property type="molecule type" value="Genomic_DNA"/>
</dbReference>
<protein>
    <submittedName>
        <fullName evidence="1">Uncharacterized protein</fullName>
    </submittedName>
</protein>
<evidence type="ECO:0000313" key="1">
    <source>
        <dbReference type="EMBL" id="OJD29663.1"/>
    </source>
</evidence>
<accession>A0A1J9RMC9</accession>
<evidence type="ECO:0000313" key="2">
    <source>
        <dbReference type="Proteomes" id="UP000183809"/>
    </source>
</evidence>
<keyword evidence="2" id="KW-1185">Reference proteome</keyword>
<comment type="caution">
    <text evidence="1">The sequence shown here is derived from an EMBL/GenBank/DDBJ whole genome shotgun (WGS) entry which is preliminary data.</text>
</comment>
<dbReference type="RefSeq" id="XP_020125923.1">
    <property type="nucleotide sequence ID" value="XM_020278942.1"/>
</dbReference>
<gene>
    <name evidence="1" type="ORF">BKCO1_7500028</name>
</gene>
<dbReference type="OrthoDB" id="3934864at2759"/>
<dbReference type="GeneID" id="31019204"/>
<reference evidence="1 2" key="1">
    <citation type="submission" date="2016-10" db="EMBL/GenBank/DDBJ databases">
        <title>Proteomics and genomics reveal pathogen-plant mechanisms compatible with a hemibiotrophic lifestyle of Diplodia corticola.</title>
        <authorList>
            <person name="Fernandes I."/>
            <person name="De Jonge R."/>
            <person name="Van De Peer Y."/>
            <person name="Devreese B."/>
            <person name="Alves A."/>
            <person name="Esteves A.C."/>
        </authorList>
    </citation>
    <scope>NUCLEOTIDE SEQUENCE [LARGE SCALE GENOMIC DNA]</scope>
    <source>
        <strain evidence="1 2">CBS 112549</strain>
    </source>
</reference>
<dbReference type="AlphaFoldDB" id="A0A1J9RMC9"/>
<dbReference type="Proteomes" id="UP000183809">
    <property type="component" value="Unassembled WGS sequence"/>
</dbReference>